<dbReference type="Gene3D" id="3.40.1190.20">
    <property type="match status" value="1"/>
</dbReference>
<dbReference type="InterPro" id="IPR004625">
    <property type="entry name" value="PyrdxlKinase"/>
</dbReference>
<sequence length="284" mass="28858">MPVLSIHSHVVYGHVGNDAAAFGLRRLGVEAWQIDTVRLSNHPGHGACTGGATEAGEIAALTDGLADLGVLDGCDAVLAGYLGTAAQAEPIAAAVQRVRAARPGALAVVDPIMGDPGPGRYVADTVADAVAERLVPRADLVTPNGFELGELTGLPVGSRAEALTAARALLACGPRMVLATSLPTDGDSVEMLAATADAAWAVRVPHLRFAVAPNGAGDLLAGLVTGWLVRGAALADALLAAADAVHEVLLATRDAGRRELTLVQAQDALAAPRRNAERIVLDKG</sequence>
<dbReference type="PANTHER" id="PTHR10534:SF2">
    <property type="entry name" value="PYRIDOXAL KINASE"/>
    <property type="match status" value="1"/>
</dbReference>
<dbReference type="CDD" id="cd01173">
    <property type="entry name" value="pyridoxal_pyridoxamine_kinase"/>
    <property type="match status" value="1"/>
</dbReference>
<keyword evidence="8" id="KW-1185">Reference proteome</keyword>
<dbReference type="GO" id="GO:0009443">
    <property type="term" value="P:pyridoxal 5'-phosphate salvage"/>
    <property type="evidence" value="ECO:0007669"/>
    <property type="project" value="InterPro"/>
</dbReference>
<keyword evidence="3" id="KW-0547">Nucleotide-binding</keyword>
<dbReference type="GO" id="GO:0008478">
    <property type="term" value="F:pyridoxal kinase activity"/>
    <property type="evidence" value="ECO:0007669"/>
    <property type="project" value="UniProtKB-EC"/>
</dbReference>
<dbReference type="InterPro" id="IPR013749">
    <property type="entry name" value="PM/HMP-P_kinase-1"/>
</dbReference>
<evidence type="ECO:0000256" key="5">
    <source>
        <dbReference type="ARBA" id="ARBA00022840"/>
    </source>
</evidence>
<dbReference type="OrthoDB" id="9800808at2"/>
<evidence type="ECO:0000256" key="3">
    <source>
        <dbReference type="ARBA" id="ARBA00022741"/>
    </source>
</evidence>
<evidence type="ECO:0000256" key="1">
    <source>
        <dbReference type="ARBA" id="ARBA00012104"/>
    </source>
</evidence>
<protein>
    <recommendedName>
        <fullName evidence="1">pyridoxal kinase</fullName>
        <ecNumber evidence="1">2.7.1.35</ecNumber>
    </recommendedName>
</protein>
<dbReference type="STRING" id="1082479.SAMN05216241_105122"/>
<keyword evidence="5" id="KW-0067">ATP-binding</keyword>
<dbReference type="GO" id="GO:0005524">
    <property type="term" value="F:ATP binding"/>
    <property type="evidence" value="ECO:0007669"/>
    <property type="project" value="UniProtKB-KW"/>
</dbReference>
<dbReference type="GO" id="GO:0005829">
    <property type="term" value="C:cytosol"/>
    <property type="evidence" value="ECO:0007669"/>
    <property type="project" value="TreeGrafter"/>
</dbReference>
<evidence type="ECO:0000259" key="6">
    <source>
        <dbReference type="Pfam" id="PF08543"/>
    </source>
</evidence>
<dbReference type="Proteomes" id="UP000199415">
    <property type="component" value="Unassembled WGS sequence"/>
</dbReference>
<dbReference type="EC" id="2.7.1.35" evidence="1"/>
<evidence type="ECO:0000256" key="2">
    <source>
        <dbReference type="ARBA" id="ARBA00022679"/>
    </source>
</evidence>
<evidence type="ECO:0000256" key="4">
    <source>
        <dbReference type="ARBA" id="ARBA00022777"/>
    </source>
</evidence>
<proteinExistence type="predicted"/>
<evidence type="ECO:0000313" key="7">
    <source>
        <dbReference type="EMBL" id="SDG09801.1"/>
    </source>
</evidence>
<dbReference type="AlphaFoldDB" id="A0A1G7RGC7"/>
<organism evidence="7 8">
    <name type="scientific">Limimonas halophila</name>
    <dbReference type="NCBI Taxonomy" id="1082479"/>
    <lineage>
        <taxon>Bacteria</taxon>
        <taxon>Pseudomonadati</taxon>
        <taxon>Pseudomonadota</taxon>
        <taxon>Alphaproteobacteria</taxon>
        <taxon>Rhodospirillales</taxon>
        <taxon>Rhodovibrionaceae</taxon>
        <taxon>Limimonas</taxon>
    </lineage>
</organism>
<keyword evidence="4 7" id="KW-0418">Kinase</keyword>
<dbReference type="PANTHER" id="PTHR10534">
    <property type="entry name" value="PYRIDOXAL KINASE"/>
    <property type="match status" value="1"/>
</dbReference>
<dbReference type="NCBIfam" id="NF004398">
    <property type="entry name" value="PRK05756.1"/>
    <property type="match status" value="1"/>
</dbReference>
<dbReference type="RefSeq" id="WP_143006208.1">
    <property type="nucleotide sequence ID" value="NZ_FNCE01000005.1"/>
</dbReference>
<feature type="domain" description="Pyridoxamine kinase/Phosphomethylpyrimidine kinase" evidence="6">
    <location>
        <begin position="74"/>
        <end position="256"/>
    </location>
</feature>
<dbReference type="InterPro" id="IPR029056">
    <property type="entry name" value="Ribokinase-like"/>
</dbReference>
<keyword evidence="2" id="KW-0808">Transferase</keyword>
<name>A0A1G7RGC7_9PROT</name>
<dbReference type="NCBIfam" id="TIGR00687">
    <property type="entry name" value="pyridox_kin"/>
    <property type="match status" value="1"/>
</dbReference>
<accession>A0A1G7RGC7</accession>
<dbReference type="SUPFAM" id="SSF53613">
    <property type="entry name" value="Ribokinase-like"/>
    <property type="match status" value="1"/>
</dbReference>
<gene>
    <name evidence="7" type="ORF">SAMN05216241_105122</name>
</gene>
<dbReference type="EMBL" id="FNCE01000005">
    <property type="protein sequence ID" value="SDG09801.1"/>
    <property type="molecule type" value="Genomic_DNA"/>
</dbReference>
<dbReference type="Pfam" id="PF08543">
    <property type="entry name" value="Phos_pyr_kin"/>
    <property type="match status" value="1"/>
</dbReference>
<evidence type="ECO:0000313" key="8">
    <source>
        <dbReference type="Proteomes" id="UP000199415"/>
    </source>
</evidence>
<reference evidence="7 8" key="1">
    <citation type="submission" date="2016-10" db="EMBL/GenBank/DDBJ databases">
        <authorList>
            <person name="de Groot N.N."/>
        </authorList>
    </citation>
    <scope>NUCLEOTIDE SEQUENCE [LARGE SCALE GENOMIC DNA]</scope>
    <source>
        <strain evidence="7 8">DSM 25584</strain>
    </source>
</reference>